<evidence type="ECO:0000256" key="7">
    <source>
        <dbReference type="ARBA" id="ARBA00022989"/>
    </source>
</evidence>
<dbReference type="EMBL" id="NAJQ01000967">
    <property type="protein sequence ID" value="TKA63263.1"/>
    <property type="molecule type" value="Genomic_DNA"/>
</dbReference>
<feature type="repeat" description="Solcar" evidence="10">
    <location>
        <begin position="148"/>
        <end position="235"/>
    </location>
</feature>
<dbReference type="Gene3D" id="1.50.40.10">
    <property type="entry name" value="Mitochondrial carrier domain"/>
    <property type="match status" value="1"/>
</dbReference>
<sequence length="532" mass="59868">MSANDGTLFLPPHVREGGQYGESNTKKRKENASNGLGAAAVRGLSARVLAVWFRAPVRSFVRTRIDYMGYARAISPHAGEKWSWRMLSPALLASAVYRHGWSFLPNQVLPPLIANTVVGATLYTSYLQTLGLLHEPSARATKRADPLPSPFSTFTAGFIAGSIQSLVAAPLDALQVRFHASEFVEGKYRNMWQYAYLKTREIGIRGVFAGWSLSLVRDSFGNAVFFSTFEYVKGQAFYSFVSNYYGHFGKLTGSQQDAIKAQGKGSTTAGNPVIRPHYMLEPSFILLAGVAASVAQAVIQYPVSRIQDIHYGRLEWIDEHPANQATKTGLRQSGTFGLYASAYKKTFKQCLAIARRECGLRRWLFRDFLMRTLTQVPSTSAGLIVFEVIRRKYGDASDVVKIQKDGYDILLVKVVKHLGEWRLPPKGTIRSVEVRSLYRSLARQARQFANYNFREYAKRRTRDAFREHGAETDERRVQELVQKGLQELQVLKRQTVVSQFFQLDRLVVEGGKTGKQKGNRNDIVRVKDQGWD</sequence>
<evidence type="ECO:0000256" key="4">
    <source>
        <dbReference type="ARBA" id="ARBA00022692"/>
    </source>
</evidence>
<dbReference type="InterPro" id="IPR008011">
    <property type="entry name" value="Complex1_LYR_dom"/>
</dbReference>
<evidence type="ECO:0000256" key="9">
    <source>
        <dbReference type="ARBA" id="ARBA00023136"/>
    </source>
</evidence>
<reference evidence="14 15" key="1">
    <citation type="submission" date="2017-03" db="EMBL/GenBank/DDBJ databases">
        <title>Genomes of endolithic fungi from Antarctica.</title>
        <authorList>
            <person name="Coleine C."/>
            <person name="Masonjones S."/>
            <person name="Stajich J.E."/>
        </authorList>
    </citation>
    <scope>NUCLEOTIDE SEQUENCE [LARGE SCALE GENOMIC DNA]</scope>
    <source>
        <strain evidence="14 15">CCFEE 5184</strain>
    </source>
</reference>
<dbReference type="PROSITE" id="PS50920">
    <property type="entry name" value="SOLCAR"/>
    <property type="match status" value="1"/>
</dbReference>
<keyword evidence="6" id="KW-0999">Mitochondrion inner membrane</keyword>
<name>A0A4U0WLB6_9PEZI</name>
<evidence type="ECO:0000256" key="3">
    <source>
        <dbReference type="ARBA" id="ARBA00022448"/>
    </source>
</evidence>
<evidence type="ECO:0000259" key="13">
    <source>
        <dbReference type="Pfam" id="PF05347"/>
    </source>
</evidence>
<dbReference type="Pfam" id="PF00153">
    <property type="entry name" value="Mito_carr"/>
    <property type="match status" value="1"/>
</dbReference>
<evidence type="ECO:0000256" key="2">
    <source>
        <dbReference type="ARBA" id="ARBA00006375"/>
    </source>
</evidence>
<evidence type="ECO:0000256" key="8">
    <source>
        <dbReference type="ARBA" id="ARBA00023128"/>
    </source>
</evidence>
<evidence type="ECO:0000313" key="14">
    <source>
        <dbReference type="EMBL" id="TKA63263.1"/>
    </source>
</evidence>
<dbReference type="InterPro" id="IPR018108">
    <property type="entry name" value="MCP_transmembrane"/>
</dbReference>
<feature type="domain" description="Complex 1 LYR protein" evidence="13">
    <location>
        <begin position="433"/>
        <end position="489"/>
    </location>
</feature>
<dbReference type="InterPro" id="IPR045297">
    <property type="entry name" value="Complex1_LYR_LYRM4"/>
</dbReference>
<dbReference type="AlphaFoldDB" id="A0A4U0WLB6"/>
<evidence type="ECO:0000256" key="5">
    <source>
        <dbReference type="ARBA" id="ARBA00022737"/>
    </source>
</evidence>
<dbReference type="GO" id="GO:0022857">
    <property type="term" value="F:transmembrane transporter activity"/>
    <property type="evidence" value="ECO:0007669"/>
    <property type="project" value="TreeGrafter"/>
</dbReference>
<comment type="caution">
    <text evidence="14">The sequence shown here is derived from an EMBL/GenBank/DDBJ whole genome shotgun (WGS) entry which is preliminary data.</text>
</comment>
<keyword evidence="15" id="KW-1185">Reference proteome</keyword>
<dbReference type="Proteomes" id="UP000309340">
    <property type="component" value="Unassembled WGS sequence"/>
</dbReference>
<keyword evidence="4 10" id="KW-0812">Transmembrane</keyword>
<dbReference type="OrthoDB" id="3364892at2759"/>
<evidence type="ECO:0000256" key="11">
    <source>
        <dbReference type="RuleBase" id="RU000488"/>
    </source>
</evidence>
<evidence type="ECO:0000256" key="12">
    <source>
        <dbReference type="SAM" id="MobiDB-lite"/>
    </source>
</evidence>
<dbReference type="GO" id="GO:0031966">
    <property type="term" value="C:mitochondrial membrane"/>
    <property type="evidence" value="ECO:0007669"/>
    <property type="project" value="UniProtKB-SubCell"/>
</dbReference>
<keyword evidence="3 11" id="KW-0813">Transport</keyword>
<keyword evidence="8" id="KW-0496">Mitochondrion</keyword>
<dbReference type="PANTHER" id="PTHR45624">
    <property type="entry name" value="MITOCHONDRIAL BASIC AMINO ACIDS TRANSPORTER-RELATED"/>
    <property type="match status" value="1"/>
</dbReference>
<proteinExistence type="inferred from homology"/>
<dbReference type="Pfam" id="PF05347">
    <property type="entry name" value="Complex1_LYR"/>
    <property type="match status" value="1"/>
</dbReference>
<dbReference type="InterPro" id="IPR050567">
    <property type="entry name" value="Mitochondrial_Carrier"/>
</dbReference>
<dbReference type="STRING" id="329884.A0A4U0WLB6"/>
<feature type="region of interest" description="Disordered" evidence="12">
    <location>
        <begin position="11"/>
        <end position="34"/>
    </location>
</feature>
<keyword evidence="9 10" id="KW-0472">Membrane</keyword>
<comment type="similarity">
    <text evidence="2 11">Belongs to the mitochondrial carrier (TC 2.A.29) family.</text>
</comment>
<evidence type="ECO:0000313" key="15">
    <source>
        <dbReference type="Proteomes" id="UP000309340"/>
    </source>
</evidence>
<comment type="subcellular location">
    <subcellularLocation>
        <location evidence="1">Mitochondrion membrane</location>
        <topology evidence="1">Multi-pass membrane protein</topology>
    </subcellularLocation>
</comment>
<dbReference type="GO" id="GO:0016226">
    <property type="term" value="P:iron-sulfur cluster assembly"/>
    <property type="evidence" value="ECO:0007669"/>
    <property type="project" value="InterPro"/>
</dbReference>
<accession>A0A4U0WLB6</accession>
<keyword evidence="7" id="KW-1133">Transmembrane helix</keyword>
<evidence type="ECO:0000256" key="6">
    <source>
        <dbReference type="ARBA" id="ARBA00022792"/>
    </source>
</evidence>
<gene>
    <name evidence="14" type="ORF">B0A55_09619</name>
</gene>
<dbReference type="CDD" id="cd20264">
    <property type="entry name" value="Complex1_LYR_LYRM4"/>
    <property type="match status" value="1"/>
</dbReference>
<protein>
    <recommendedName>
        <fullName evidence="13">Complex 1 LYR protein domain-containing protein</fullName>
    </recommendedName>
</protein>
<keyword evidence="5" id="KW-0677">Repeat</keyword>
<evidence type="ECO:0000256" key="10">
    <source>
        <dbReference type="PROSITE-ProRule" id="PRU00282"/>
    </source>
</evidence>
<evidence type="ECO:0000256" key="1">
    <source>
        <dbReference type="ARBA" id="ARBA00004225"/>
    </source>
</evidence>
<dbReference type="SUPFAM" id="SSF103506">
    <property type="entry name" value="Mitochondrial carrier"/>
    <property type="match status" value="1"/>
</dbReference>
<organism evidence="14 15">
    <name type="scientific">Friedmanniomyces simplex</name>
    <dbReference type="NCBI Taxonomy" id="329884"/>
    <lineage>
        <taxon>Eukaryota</taxon>
        <taxon>Fungi</taxon>
        <taxon>Dikarya</taxon>
        <taxon>Ascomycota</taxon>
        <taxon>Pezizomycotina</taxon>
        <taxon>Dothideomycetes</taxon>
        <taxon>Dothideomycetidae</taxon>
        <taxon>Mycosphaerellales</taxon>
        <taxon>Teratosphaeriaceae</taxon>
        <taxon>Friedmanniomyces</taxon>
    </lineage>
</organism>
<dbReference type="PANTHER" id="PTHR45624:SF26">
    <property type="entry name" value="CARRIER PROTEIN, PUTATIVE (AFU_ORTHOLOGUE AFUA_1G07710)-RELATED"/>
    <property type="match status" value="1"/>
</dbReference>
<dbReference type="InterPro" id="IPR023395">
    <property type="entry name" value="MCP_dom_sf"/>
</dbReference>